<dbReference type="UniPathway" id="UPA00070">
    <property type="reaction ID" value="UER00120"/>
</dbReference>
<keyword evidence="5" id="KW-0456">Lyase</keyword>
<dbReference type="GO" id="GO:0006207">
    <property type="term" value="P:'de novo' pyrimidine nucleobase biosynthetic process"/>
    <property type="evidence" value="ECO:0007669"/>
    <property type="project" value="InterPro"/>
</dbReference>
<keyword evidence="4" id="KW-0665">Pyrimidine biosynthesis</keyword>
<dbReference type="GO" id="GO:0044205">
    <property type="term" value="P:'de novo' UMP biosynthetic process"/>
    <property type="evidence" value="ECO:0007669"/>
    <property type="project" value="UniProtKB-UniPathway"/>
</dbReference>
<proteinExistence type="inferred from homology"/>
<dbReference type="NCBIfam" id="TIGR02127">
    <property type="entry name" value="pyrF_sub2"/>
    <property type="match status" value="1"/>
</dbReference>
<dbReference type="CDD" id="cd04725">
    <property type="entry name" value="OMP_decarboxylase_like"/>
    <property type="match status" value="1"/>
</dbReference>
<dbReference type="SMART" id="SM00934">
    <property type="entry name" value="OMPdecase"/>
    <property type="match status" value="1"/>
</dbReference>
<keyword evidence="10" id="KW-1185">Reference proteome</keyword>
<comment type="catalytic activity">
    <reaction evidence="6">
        <text>orotidine 5'-phosphate + H(+) = UMP + CO2</text>
        <dbReference type="Rhea" id="RHEA:11596"/>
        <dbReference type="ChEBI" id="CHEBI:15378"/>
        <dbReference type="ChEBI" id="CHEBI:16526"/>
        <dbReference type="ChEBI" id="CHEBI:57538"/>
        <dbReference type="ChEBI" id="CHEBI:57865"/>
        <dbReference type="EC" id="4.1.1.23"/>
    </reaction>
</comment>
<reference evidence="9 10" key="1">
    <citation type="journal article" date="2013" name="PLoS ONE">
        <title>Genomic analysis of Melioribacter roseus, facultatively anaerobic organotrophic bacterium representing a novel deep lineage within Bacteriodetes/Chlorobi group.</title>
        <authorList>
            <person name="Kadnikov V.V."/>
            <person name="Mardanov A.V."/>
            <person name="Podosokorskaya O.A."/>
            <person name="Gavrilov S.N."/>
            <person name="Kublanov I.V."/>
            <person name="Beletsky A.V."/>
            <person name="Bonch-Osmolovskaya E.A."/>
            <person name="Ravin N.V."/>
        </authorList>
    </citation>
    <scope>NUCLEOTIDE SEQUENCE [LARGE SCALE GENOMIC DNA]</scope>
    <source>
        <strain evidence="10">JCM 17771 / P3M-2</strain>
    </source>
</reference>
<protein>
    <recommendedName>
        <fullName evidence="7">Orotidine-5'-phosphate decarboxylase</fullName>
        <ecNumber evidence="7">4.1.1.23</ecNumber>
    </recommendedName>
</protein>
<dbReference type="InterPro" id="IPR011060">
    <property type="entry name" value="RibuloseP-bd_barrel"/>
</dbReference>
<gene>
    <name evidence="9" type="ordered locus">MROS_2814</name>
</gene>
<organism evidence="9 10">
    <name type="scientific">Melioribacter roseus (strain DSM 23840 / JCM 17771 / VKM B-2668 / P3M-2)</name>
    <dbReference type="NCBI Taxonomy" id="1191523"/>
    <lineage>
        <taxon>Bacteria</taxon>
        <taxon>Pseudomonadati</taxon>
        <taxon>Ignavibacteriota</taxon>
        <taxon>Ignavibacteria</taxon>
        <taxon>Ignavibacteriales</taxon>
        <taxon>Melioribacteraceae</taxon>
        <taxon>Melioribacter</taxon>
    </lineage>
</organism>
<dbReference type="InterPro" id="IPR011995">
    <property type="entry name" value="OMPdecase_type-2"/>
</dbReference>
<dbReference type="Pfam" id="PF00215">
    <property type="entry name" value="OMPdecase"/>
    <property type="match status" value="1"/>
</dbReference>
<evidence type="ECO:0000313" key="9">
    <source>
        <dbReference type="EMBL" id="AFN76044.1"/>
    </source>
</evidence>
<sequence>MTAREKLNNKLSAGLHVCVGLDTDFSKIPEYFKKEPNPVLAFNRTVIENTKDYAAAYKINFAFYEKDGIEGVKNLIETIKLIPEDLLIIADAKRGDIGNTSRMYAESVFNYFNCDAVTLHPYMGFDSLQPFFEFEDKLNFILALTSNPGSADFEKLELNDGRFLYNAVIEKANEWNIHNNIGLVFGATNSSELGRAIDSFGNMPILLPGVGAQGGSYEDVLAIFGNKGKSNFIVNISRGLIYCDPTEKFPETLREKILSYVNL</sequence>
<dbReference type="AlphaFoldDB" id="I6ZVL9"/>
<comment type="pathway">
    <text evidence="1">Pyrimidine metabolism; UMP biosynthesis via de novo pathway; UMP from orotate: step 2/2.</text>
</comment>
<dbReference type="InterPro" id="IPR001754">
    <property type="entry name" value="OMPdeCOase_dom"/>
</dbReference>
<dbReference type="Proteomes" id="UP000009011">
    <property type="component" value="Chromosome"/>
</dbReference>
<dbReference type="PATRIC" id="fig|1191523.3.peg.2950"/>
<evidence type="ECO:0000259" key="8">
    <source>
        <dbReference type="SMART" id="SM00934"/>
    </source>
</evidence>
<dbReference type="OrthoDB" id="9808470at2"/>
<evidence type="ECO:0000256" key="3">
    <source>
        <dbReference type="ARBA" id="ARBA00022793"/>
    </source>
</evidence>
<dbReference type="SUPFAM" id="SSF51366">
    <property type="entry name" value="Ribulose-phoshate binding barrel"/>
    <property type="match status" value="1"/>
</dbReference>
<evidence type="ECO:0000256" key="6">
    <source>
        <dbReference type="ARBA" id="ARBA00049157"/>
    </source>
</evidence>
<evidence type="ECO:0000256" key="5">
    <source>
        <dbReference type="ARBA" id="ARBA00023239"/>
    </source>
</evidence>
<evidence type="ECO:0000313" key="10">
    <source>
        <dbReference type="Proteomes" id="UP000009011"/>
    </source>
</evidence>
<evidence type="ECO:0000256" key="1">
    <source>
        <dbReference type="ARBA" id="ARBA00004861"/>
    </source>
</evidence>
<dbReference type="STRING" id="1191523.MROS_2814"/>
<dbReference type="eggNOG" id="COG0284">
    <property type="taxonomic scope" value="Bacteria"/>
</dbReference>
<evidence type="ECO:0000256" key="7">
    <source>
        <dbReference type="NCBIfam" id="TIGR02127"/>
    </source>
</evidence>
<comment type="similarity">
    <text evidence="2">Belongs to the OMP decarboxylase family. Type 2 subfamily.</text>
</comment>
<evidence type="ECO:0000256" key="4">
    <source>
        <dbReference type="ARBA" id="ARBA00022975"/>
    </source>
</evidence>
<feature type="domain" description="Orotidine 5'-phosphate decarboxylase" evidence="8">
    <location>
        <begin position="16"/>
        <end position="253"/>
    </location>
</feature>
<dbReference type="KEGG" id="mro:MROS_2814"/>
<accession>I6ZVL9</accession>
<evidence type="ECO:0000256" key="2">
    <source>
        <dbReference type="ARBA" id="ARBA00008847"/>
    </source>
</evidence>
<dbReference type="HOGENOM" id="CLU_060704_1_0_10"/>
<dbReference type="PANTHER" id="PTHR43375:SF1">
    <property type="entry name" value="OROTIDINE 5'-PHOSPHATE DECARBOXYLASE"/>
    <property type="match status" value="1"/>
</dbReference>
<name>I6ZVL9_MELRP</name>
<dbReference type="InterPro" id="IPR013785">
    <property type="entry name" value="Aldolase_TIM"/>
</dbReference>
<dbReference type="EC" id="4.1.1.23" evidence="7"/>
<dbReference type="PANTHER" id="PTHR43375">
    <property type="entry name" value="OROTIDINE 5'-PHOSPHATE DECARBOXYLASE"/>
    <property type="match status" value="1"/>
</dbReference>
<dbReference type="Gene3D" id="3.20.20.70">
    <property type="entry name" value="Aldolase class I"/>
    <property type="match status" value="1"/>
</dbReference>
<keyword evidence="3" id="KW-0210">Decarboxylase</keyword>
<dbReference type="GO" id="GO:0004590">
    <property type="term" value="F:orotidine-5'-phosphate decarboxylase activity"/>
    <property type="evidence" value="ECO:0007669"/>
    <property type="project" value="UniProtKB-UniRule"/>
</dbReference>
<dbReference type="EMBL" id="CP003557">
    <property type="protein sequence ID" value="AFN76044.1"/>
    <property type="molecule type" value="Genomic_DNA"/>
</dbReference>
<dbReference type="RefSeq" id="WP_014857474.1">
    <property type="nucleotide sequence ID" value="NC_018178.1"/>
</dbReference>